<dbReference type="Proteomes" id="UP000471640">
    <property type="component" value="Unassembled WGS sequence"/>
</dbReference>
<organism evidence="2 3">
    <name type="scientific">Thiorhodococcus mannitoliphagus</name>
    <dbReference type="NCBI Taxonomy" id="329406"/>
    <lineage>
        <taxon>Bacteria</taxon>
        <taxon>Pseudomonadati</taxon>
        <taxon>Pseudomonadota</taxon>
        <taxon>Gammaproteobacteria</taxon>
        <taxon>Chromatiales</taxon>
        <taxon>Chromatiaceae</taxon>
        <taxon>Thiorhodococcus</taxon>
    </lineage>
</organism>
<protein>
    <submittedName>
        <fullName evidence="2">Beta-ketoacyl synthase chain length factor</fullName>
    </submittedName>
</protein>
<dbReference type="SUPFAM" id="SSF53901">
    <property type="entry name" value="Thiolase-like"/>
    <property type="match status" value="1"/>
</dbReference>
<keyword evidence="3" id="KW-1185">Reference proteome</keyword>
<dbReference type="Gene3D" id="3.40.47.10">
    <property type="match status" value="1"/>
</dbReference>
<dbReference type="AlphaFoldDB" id="A0A6P1DQT8"/>
<proteinExistence type="predicted"/>
<evidence type="ECO:0000259" key="1">
    <source>
        <dbReference type="Pfam" id="PF13723"/>
    </source>
</evidence>
<reference evidence="2 3" key="2">
    <citation type="submission" date="2020-02" db="EMBL/GenBank/DDBJ databases">
        <title>Genome sequences of Thiorhodococcus mannitoliphagus and Thiorhodococcus minor, purple sulfur photosynthetic bacteria in the gammaproteobacterial family, Chromatiaceae.</title>
        <authorList>
            <person name="Aviles F.A."/>
            <person name="Meyer T.E."/>
            <person name="Kyndt J.A."/>
        </authorList>
    </citation>
    <scope>NUCLEOTIDE SEQUENCE [LARGE SCALE GENOMIC DNA]</scope>
    <source>
        <strain evidence="2 3">DSM 18266</strain>
    </source>
</reference>
<comment type="caution">
    <text evidence="2">The sequence shown here is derived from an EMBL/GenBank/DDBJ whole genome shotgun (WGS) entry which is preliminary data.</text>
</comment>
<dbReference type="InterPro" id="IPR016039">
    <property type="entry name" value="Thiolase-like"/>
</dbReference>
<dbReference type="InterPro" id="IPR014030">
    <property type="entry name" value="Ketoacyl_synth_N"/>
</dbReference>
<name>A0A6P1DQT8_9GAMM</name>
<feature type="domain" description="Beta-ketoacyl synthase-like N-terminal" evidence="1">
    <location>
        <begin position="42"/>
        <end position="195"/>
    </location>
</feature>
<dbReference type="GO" id="GO:0016746">
    <property type="term" value="F:acyltransferase activity"/>
    <property type="evidence" value="ECO:0007669"/>
    <property type="project" value="InterPro"/>
</dbReference>
<evidence type="ECO:0000313" key="3">
    <source>
        <dbReference type="Proteomes" id="UP000471640"/>
    </source>
</evidence>
<dbReference type="Pfam" id="PF13723">
    <property type="entry name" value="Ketoacyl-synt_2"/>
    <property type="match status" value="1"/>
</dbReference>
<gene>
    <name evidence="2" type="ORF">G3480_08765</name>
</gene>
<evidence type="ECO:0000313" key="2">
    <source>
        <dbReference type="EMBL" id="NEX20398.1"/>
    </source>
</evidence>
<sequence length="261" mass="26594">MAARVSGIGVVGPGADDWGAMRARLLSESGAALATTRIANPEGLPPVERRRVGRVVKLAMAAGMAACRDAGIAPSVPATVFASSGGDGENCHAICELLAGEDRRISPIRFHNSVNNAASGYWGIATGALSGSSVVSAFDGSFAVGLLEAFALVATEGAPVLLVTYDHPYPSPLAESRPLGPAFGMGLLLQPLDAGAGPVLRLIGLADTPADRLSDPALEALRQAVPAARCLPLLSVLARRAAARVALDYLNGQCLVVEVAP</sequence>
<dbReference type="EMBL" id="JAAIJR010000027">
    <property type="protein sequence ID" value="NEX20398.1"/>
    <property type="molecule type" value="Genomic_DNA"/>
</dbReference>
<reference evidence="3" key="1">
    <citation type="journal article" date="2020" name="Microbiol. Resour. Announc.">
        <title>Draft Genome Sequences of Thiorhodococcus mannitoliphagus and Thiorhodococcus minor, Purple Sulfur Photosynthetic Bacteria in the Gammaproteobacterial Family Chromatiaceae.</title>
        <authorList>
            <person name="Aviles F.A."/>
            <person name="Meyer T.E."/>
            <person name="Kyndt J.A."/>
        </authorList>
    </citation>
    <scope>NUCLEOTIDE SEQUENCE [LARGE SCALE GENOMIC DNA]</scope>
    <source>
        <strain evidence="3">DSM 18266</strain>
    </source>
</reference>
<accession>A0A6P1DQT8</accession>